<dbReference type="PRINTS" id="PR00463">
    <property type="entry name" value="EP450I"/>
</dbReference>
<dbReference type="InterPro" id="IPR017972">
    <property type="entry name" value="Cyt_P450_CS"/>
</dbReference>
<evidence type="ECO:0000256" key="1">
    <source>
        <dbReference type="ARBA" id="ARBA00010617"/>
    </source>
</evidence>
<evidence type="ECO:0000256" key="7">
    <source>
        <dbReference type="PIRSR" id="PIRSR602401-1"/>
    </source>
</evidence>
<gene>
    <name evidence="10" type="primary">LOC123105911</name>
</gene>
<dbReference type="Gramene" id="TraesKAR5A01G0413710.1">
    <property type="protein sequence ID" value="cds.TraesKAR5A01G0413710.1"/>
    <property type="gene ID" value="TraesKAR5A01G0413710"/>
</dbReference>
<reference evidence="10" key="2">
    <citation type="submission" date="2018-10" db="UniProtKB">
        <authorList>
            <consortium name="EnsemblPlants"/>
        </authorList>
    </citation>
    <scope>IDENTIFICATION</scope>
</reference>
<keyword evidence="6 7" id="KW-0408">Iron</keyword>
<dbReference type="CDD" id="cd11064">
    <property type="entry name" value="CYP86A"/>
    <property type="match status" value="1"/>
</dbReference>
<evidence type="ECO:0000256" key="2">
    <source>
        <dbReference type="ARBA" id="ARBA00022692"/>
    </source>
</evidence>
<dbReference type="PRINTS" id="PR00385">
    <property type="entry name" value="P450"/>
</dbReference>
<dbReference type="GO" id="GO:0006629">
    <property type="term" value="P:lipid metabolic process"/>
    <property type="evidence" value="ECO:0007669"/>
    <property type="project" value="UniProtKB-ARBA"/>
</dbReference>
<dbReference type="Pfam" id="PF00067">
    <property type="entry name" value="p450"/>
    <property type="match status" value="1"/>
</dbReference>
<keyword evidence="3 7" id="KW-0479">Metal-binding</keyword>
<dbReference type="AlphaFoldDB" id="A0A3B6KTM0"/>
<dbReference type="STRING" id="4565.A0A3B6KTM0"/>
<evidence type="ECO:0000313" key="10">
    <source>
        <dbReference type="EnsemblPlants" id="TraesCS5A02G511100.1.cds1"/>
    </source>
</evidence>
<evidence type="ECO:0000256" key="6">
    <source>
        <dbReference type="ARBA" id="ARBA00023004"/>
    </source>
</evidence>
<keyword evidence="9" id="KW-0472">Membrane</keyword>
<dbReference type="Proteomes" id="UP000019116">
    <property type="component" value="Chromosome 5A"/>
</dbReference>
<organism evidence="10">
    <name type="scientific">Triticum aestivum</name>
    <name type="common">Wheat</name>
    <dbReference type="NCBI Taxonomy" id="4565"/>
    <lineage>
        <taxon>Eukaryota</taxon>
        <taxon>Viridiplantae</taxon>
        <taxon>Streptophyta</taxon>
        <taxon>Embryophyta</taxon>
        <taxon>Tracheophyta</taxon>
        <taxon>Spermatophyta</taxon>
        <taxon>Magnoliopsida</taxon>
        <taxon>Liliopsida</taxon>
        <taxon>Poales</taxon>
        <taxon>Poaceae</taxon>
        <taxon>BOP clade</taxon>
        <taxon>Pooideae</taxon>
        <taxon>Triticodae</taxon>
        <taxon>Triticeae</taxon>
        <taxon>Triticinae</taxon>
        <taxon>Triticum</taxon>
    </lineage>
</organism>
<keyword evidence="8" id="KW-0503">Monooxygenase</keyword>
<dbReference type="Gramene" id="TraesCLE_scaffold_109705_01G000100.1">
    <property type="protein sequence ID" value="TraesCLE_scaffold_109705_01G000100.1"/>
    <property type="gene ID" value="TraesCLE_scaffold_109705_01G000100"/>
</dbReference>
<dbReference type="PROSITE" id="PS00086">
    <property type="entry name" value="CYTOCHROME_P450"/>
    <property type="match status" value="1"/>
</dbReference>
<evidence type="ECO:0000256" key="9">
    <source>
        <dbReference type="SAM" id="Phobius"/>
    </source>
</evidence>
<dbReference type="PANTHER" id="PTHR24296">
    <property type="entry name" value="CYTOCHROME P450"/>
    <property type="match status" value="1"/>
</dbReference>
<dbReference type="GO" id="GO:0020037">
    <property type="term" value="F:heme binding"/>
    <property type="evidence" value="ECO:0007669"/>
    <property type="project" value="InterPro"/>
</dbReference>
<keyword evidence="5 8" id="KW-0560">Oxidoreductase</keyword>
<dbReference type="InterPro" id="IPR002401">
    <property type="entry name" value="Cyt_P450_E_grp-I"/>
</dbReference>
<name>A0A3B6KTM0_WHEAT</name>
<protein>
    <recommendedName>
        <fullName evidence="12">Cytochrome P450</fullName>
    </recommendedName>
</protein>
<dbReference type="SMR" id="A0A3B6KTM0"/>
<dbReference type="GO" id="GO:0004497">
    <property type="term" value="F:monooxygenase activity"/>
    <property type="evidence" value="ECO:0007669"/>
    <property type="project" value="UniProtKB-KW"/>
</dbReference>
<dbReference type="GO" id="GO:0005506">
    <property type="term" value="F:iron ion binding"/>
    <property type="evidence" value="ECO:0007669"/>
    <property type="project" value="InterPro"/>
</dbReference>
<dbReference type="Gramene" id="TraesCS5A02G511100.1">
    <property type="protein sequence ID" value="TraesCS5A02G511100.1.cds1"/>
    <property type="gene ID" value="TraesCS5A02G511100"/>
</dbReference>
<accession>A0A3B6KTM0</accession>
<keyword evidence="7 8" id="KW-0349">Heme</keyword>
<keyword evidence="2 9" id="KW-0812">Transmembrane</keyword>
<proteinExistence type="inferred from homology"/>
<dbReference type="Gramene" id="TraesCAD_scaffold_097520_01G000100.1">
    <property type="protein sequence ID" value="TraesCAD_scaffold_097520_01G000100.1"/>
    <property type="gene ID" value="TraesCAD_scaffold_097520_01G000100"/>
</dbReference>
<evidence type="ECO:0000313" key="11">
    <source>
        <dbReference type="Proteomes" id="UP000019116"/>
    </source>
</evidence>
<dbReference type="EnsemblPlants" id="TraesCS5A02G511100.1">
    <property type="protein sequence ID" value="TraesCS5A02G511100.1.cds1"/>
    <property type="gene ID" value="TraesCS5A02G511100"/>
</dbReference>
<evidence type="ECO:0000256" key="4">
    <source>
        <dbReference type="ARBA" id="ARBA00022989"/>
    </source>
</evidence>
<dbReference type="SUPFAM" id="SSF48264">
    <property type="entry name" value="Cytochrome P450"/>
    <property type="match status" value="1"/>
</dbReference>
<reference evidence="10" key="1">
    <citation type="submission" date="2018-08" db="EMBL/GenBank/DDBJ databases">
        <authorList>
            <person name="Rossello M."/>
        </authorList>
    </citation>
    <scope>NUCLEOTIDE SEQUENCE [LARGE SCALE GENOMIC DNA]</scope>
    <source>
        <strain evidence="10">cv. Chinese Spring</strain>
    </source>
</reference>
<dbReference type="OrthoDB" id="1470350at2759"/>
<dbReference type="InterPro" id="IPR001128">
    <property type="entry name" value="Cyt_P450"/>
</dbReference>
<dbReference type="GO" id="GO:0016705">
    <property type="term" value="F:oxidoreductase activity, acting on paired donors, with incorporation or reduction of molecular oxygen"/>
    <property type="evidence" value="ECO:0007669"/>
    <property type="project" value="InterPro"/>
</dbReference>
<dbReference type="Gene3D" id="1.10.630.10">
    <property type="entry name" value="Cytochrome P450"/>
    <property type="match status" value="1"/>
</dbReference>
<dbReference type="Gramene" id="TraesROB_scaffold_035205_01G000200.1">
    <property type="protein sequence ID" value="TraesROB_scaffold_035205_01G000200.1"/>
    <property type="gene ID" value="TraesROB_scaffold_035205_01G000200"/>
</dbReference>
<feature type="binding site" description="axial binding residue" evidence="7">
    <location>
        <position position="502"/>
    </location>
    <ligand>
        <name>heme</name>
        <dbReference type="ChEBI" id="CHEBI:30413"/>
    </ligand>
    <ligandPart>
        <name>Fe</name>
        <dbReference type="ChEBI" id="CHEBI:18248"/>
    </ligandPart>
</feature>
<dbReference type="Gramene" id="TraesCS5A03G1198800.1">
    <property type="protein sequence ID" value="TraesCS5A03G1198800.1.CDS1"/>
    <property type="gene ID" value="TraesCS5A03G1198800"/>
</dbReference>
<evidence type="ECO:0000256" key="3">
    <source>
        <dbReference type="ARBA" id="ARBA00022723"/>
    </source>
</evidence>
<evidence type="ECO:0000256" key="5">
    <source>
        <dbReference type="ARBA" id="ARBA00023002"/>
    </source>
</evidence>
<comment type="similarity">
    <text evidence="1 8">Belongs to the cytochrome P450 family.</text>
</comment>
<evidence type="ECO:0000256" key="8">
    <source>
        <dbReference type="RuleBase" id="RU000461"/>
    </source>
</evidence>
<keyword evidence="4 9" id="KW-1133">Transmembrane helix</keyword>
<keyword evidence="11" id="KW-1185">Reference proteome</keyword>
<sequence length="561" mass="63268">MTQSPYWKLMGDTSPTYETHLLIFTCMQECVHISQPICCTGDLPHLLRAMDSLYWFVELLSVLCFVVFYYRHLQSKKISKAEPTEWPILGHLLGMVANLSHFHDWATGILAGTRYNFQARAGITGVRFFVTCDPANVRHIFTSNFTNYPKGDEFAEIFDVFGDGIFNADGESWRRQRAKSQLIMAGPRFRAFSARYSRDKVERSLLPFLAHAAEAGSTPCDLHDVFLRLTFDMTCNLVFGVDPGCLQIGLPVVPFARAMDDVLETLFLRHIISPACWKLMYRYEVGTERKMAAARRTIDRFAADTITKRRVDHKLRPNEGVTDSSDMLSSFICNGDASEYSDEFLRDTTVNLLLAGRDTTGAALSWFFYLLSKNPSVEQRILDELAPIASRKKKLDGMVVFDVSELSGMVYLHAALCECLRLYPSVPFEHKAAVADDVLPSGHEMKAGDKILIFSYCMARMEGVWGKDCMEFRPERWVTADGKLRYEPSYKFISFNAGPRTCLGKEMAFVQMKTAAAAVLWNFAVEAVPGHVVEPKLSIILHMKNGLAVTVKRRNVAGVHG</sequence>
<dbReference type="InterPro" id="IPR036396">
    <property type="entry name" value="Cyt_P450_sf"/>
</dbReference>
<feature type="transmembrane region" description="Helical" evidence="9">
    <location>
        <begin position="53"/>
        <end position="70"/>
    </location>
</feature>
<dbReference type="Gramene" id="TraesWEE_scaffold_071088_01G000100.1">
    <property type="protein sequence ID" value="TraesWEE_scaffold_071088_01G000100.1"/>
    <property type="gene ID" value="TraesWEE_scaffold_071088_01G000100"/>
</dbReference>
<dbReference type="OMA" id="SWLIVMM"/>
<comment type="cofactor">
    <cofactor evidence="7">
        <name>heme</name>
        <dbReference type="ChEBI" id="CHEBI:30413"/>
    </cofactor>
</comment>
<evidence type="ECO:0008006" key="12">
    <source>
        <dbReference type="Google" id="ProtNLM"/>
    </source>
</evidence>